<gene>
    <name evidence="1" type="ORF">ADIS_2294</name>
</gene>
<protein>
    <submittedName>
        <fullName evidence="1">Uncharacterized protein</fullName>
    </submittedName>
</protein>
<proteinExistence type="predicted"/>
<comment type="caution">
    <text evidence="1">The sequence shown here is derived from an EMBL/GenBank/DDBJ whole genome shotgun (WGS) entry which is preliminary data.</text>
</comment>
<dbReference type="AlphaFoldDB" id="R7ZT92"/>
<dbReference type="Proteomes" id="UP000013909">
    <property type="component" value="Unassembled WGS sequence"/>
</dbReference>
<sequence length="70" mass="7800">MVWIVLKVVKKTCKPVSRVLSPWQAKGLNLLPRELVIYLVPTSQSGSIDLPVPHESEQLSVRQSLPAEPI</sequence>
<accession>R7ZT92</accession>
<keyword evidence="2" id="KW-1185">Reference proteome</keyword>
<organism evidence="1 2">
    <name type="scientific">Lunatimonas lonarensis</name>
    <dbReference type="NCBI Taxonomy" id="1232681"/>
    <lineage>
        <taxon>Bacteria</taxon>
        <taxon>Pseudomonadati</taxon>
        <taxon>Bacteroidota</taxon>
        <taxon>Cytophagia</taxon>
        <taxon>Cytophagales</taxon>
        <taxon>Cyclobacteriaceae</taxon>
    </lineage>
</organism>
<evidence type="ECO:0000313" key="1">
    <source>
        <dbReference type="EMBL" id="EON77214.1"/>
    </source>
</evidence>
<name>R7ZT92_9BACT</name>
<dbReference type="EMBL" id="AQHR01000061">
    <property type="protein sequence ID" value="EON77214.1"/>
    <property type="molecule type" value="Genomic_DNA"/>
</dbReference>
<evidence type="ECO:0000313" key="2">
    <source>
        <dbReference type="Proteomes" id="UP000013909"/>
    </source>
</evidence>
<reference evidence="1 2" key="1">
    <citation type="submission" date="2013-02" db="EMBL/GenBank/DDBJ databases">
        <title>A novel strain isolated from Lonar lake, Maharashtra, India.</title>
        <authorList>
            <person name="Singh A."/>
        </authorList>
    </citation>
    <scope>NUCLEOTIDE SEQUENCE [LARGE SCALE GENOMIC DNA]</scope>
    <source>
        <strain evidence="1 2">AK24</strain>
    </source>
</reference>